<feature type="transmembrane region" description="Helical" evidence="5">
    <location>
        <begin position="46"/>
        <end position="79"/>
    </location>
</feature>
<dbReference type="GO" id="GO:0016020">
    <property type="term" value="C:membrane"/>
    <property type="evidence" value="ECO:0007669"/>
    <property type="project" value="UniProtKB-SubCell"/>
</dbReference>
<evidence type="ECO:0000313" key="6">
    <source>
        <dbReference type="EMBL" id="TPG49299.1"/>
    </source>
</evidence>
<dbReference type="OrthoDB" id="9759676at2"/>
<dbReference type="Proteomes" id="UP000317078">
    <property type="component" value="Unassembled WGS sequence"/>
</dbReference>
<dbReference type="InterPro" id="IPR002293">
    <property type="entry name" value="AA/rel_permease1"/>
</dbReference>
<dbReference type="InterPro" id="IPR053153">
    <property type="entry name" value="APC_K+_Transporter"/>
</dbReference>
<dbReference type="Gene3D" id="1.20.1740.10">
    <property type="entry name" value="Amino acid/polyamine transporter I"/>
    <property type="match status" value="1"/>
</dbReference>
<sequence>MSISTLLFGRRLANREAEGRKIGAFEGVPAMGLDGLGSASYGPEAMLAVLAVVGAAGLGVVQPVTWAIVLLLAIVFFSYRQTIAAYPASGGSYTVARENLGLNTGLVAAAALMVDYMLNVAVGISAGVGALTSALPALHAYTLPLCLGILAIITVVNLRGTKESGLALALPTYLFIGSLFFILGYGVWRSWSGHAEPVVPPPGAAAGEATEAVTLWLIVRAFAAGCTAMTGVEAVSNGVSAFREPTVKHAHRTLTAIVVVLGTLLLGIAHLAQGYGILAMNQEQDGYQSVVSQVVGAVWGRDWLYYVTIGSVLAVLCLSANTSFVGFPRVCRQVAEDGYLPRAFALPGRRLVYTAGILFLAVGAGALLAVFGGITDRLIPLFAVGAFLSFTLSQAGMAQHWRRSAGGRADRTRLGVNGLGALATGLALIVILAAKFTEGAWLTVVVIPLTFILLRAVRRYYSSIESHILPEGLREVRLVEHQPPVFLVPLMRWDRLASRAVHAAVRLSPDVVALHLENLNGPDAGAEEGGLREEWRRQVELPARRAGVPVPRLIVEASPYRSLLAPTLRTMEALRGEKRGRPVVVVLSEFVGGRWWEVLMHTHRTKRLRRQLLRHGGPDLAVLILPWQLEAPETEEVLTEEEPVAAG</sequence>
<gene>
    <name evidence="6" type="ORF">EAH89_21560</name>
</gene>
<comment type="subcellular location">
    <subcellularLocation>
        <location evidence="1">Membrane</location>
        <topology evidence="1">Multi-pass membrane protein</topology>
    </subcellularLocation>
</comment>
<keyword evidence="2 5" id="KW-0812">Transmembrane</keyword>
<feature type="transmembrane region" description="Helical" evidence="5">
    <location>
        <begin position="303"/>
        <end position="330"/>
    </location>
</feature>
<feature type="transmembrane region" description="Helical" evidence="5">
    <location>
        <begin position="213"/>
        <end position="232"/>
    </location>
</feature>
<dbReference type="RefSeq" id="WP_140885806.1">
    <property type="nucleotide sequence ID" value="NZ_RCZP01000029.1"/>
</dbReference>
<evidence type="ECO:0000256" key="4">
    <source>
        <dbReference type="ARBA" id="ARBA00023136"/>
    </source>
</evidence>
<keyword evidence="7" id="KW-1185">Reference proteome</keyword>
<evidence type="ECO:0000256" key="1">
    <source>
        <dbReference type="ARBA" id="ARBA00004141"/>
    </source>
</evidence>
<feature type="transmembrane region" description="Helical" evidence="5">
    <location>
        <begin position="414"/>
        <end position="434"/>
    </location>
</feature>
<dbReference type="AlphaFoldDB" id="A0A502FIV0"/>
<feature type="transmembrane region" description="Helical" evidence="5">
    <location>
        <begin position="351"/>
        <end position="371"/>
    </location>
</feature>
<protein>
    <submittedName>
        <fullName evidence="6">APC family permease</fullName>
    </submittedName>
</protein>
<comment type="caution">
    <text evidence="6">The sequence shown here is derived from an EMBL/GenBank/DDBJ whole genome shotgun (WGS) entry which is preliminary data.</text>
</comment>
<accession>A0A502FIV0</accession>
<feature type="transmembrane region" description="Helical" evidence="5">
    <location>
        <begin position="440"/>
        <end position="457"/>
    </location>
</feature>
<dbReference type="PANTHER" id="PTHR47704:SF1">
    <property type="entry name" value="POTASSIUM TRANSPORTER KIMA"/>
    <property type="match status" value="1"/>
</dbReference>
<dbReference type="Pfam" id="PF13520">
    <property type="entry name" value="AA_permease_2"/>
    <property type="match status" value="1"/>
</dbReference>
<reference evidence="6 7" key="1">
    <citation type="journal article" date="2019" name="Environ. Microbiol.">
        <title>Species interactions and distinct microbial communities in high Arctic permafrost affected cryosols are associated with the CH4 and CO2 gas fluxes.</title>
        <authorList>
            <person name="Altshuler I."/>
            <person name="Hamel J."/>
            <person name="Turney S."/>
            <person name="Magnuson E."/>
            <person name="Levesque R."/>
            <person name="Greer C."/>
            <person name="Whyte L.G."/>
        </authorList>
    </citation>
    <scope>NUCLEOTIDE SEQUENCE [LARGE SCALE GENOMIC DNA]</scope>
    <source>
        <strain evidence="6 7">S9.3B</strain>
    </source>
</reference>
<feature type="transmembrane region" description="Helical" evidence="5">
    <location>
        <begin position="253"/>
        <end position="272"/>
    </location>
</feature>
<name>A0A502FIV0_9PROT</name>
<feature type="transmembrane region" description="Helical" evidence="5">
    <location>
        <begin position="165"/>
        <end position="188"/>
    </location>
</feature>
<feature type="transmembrane region" description="Helical" evidence="5">
    <location>
        <begin position="100"/>
        <end position="118"/>
    </location>
</feature>
<dbReference type="EMBL" id="RCZP01000029">
    <property type="protein sequence ID" value="TPG49299.1"/>
    <property type="molecule type" value="Genomic_DNA"/>
</dbReference>
<keyword evidence="4 5" id="KW-0472">Membrane</keyword>
<organism evidence="6 7">
    <name type="scientific">Muricoccus nepalensis</name>
    <dbReference type="NCBI Taxonomy" id="1854500"/>
    <lineage>
        <taxon>Bacteria</taxon>
        <taxon>Pseudomonadati</taxon>
        <taxon>Pseudomonadota</taxon>
        <taxon>Alphaproteobacteria</taxon>
        <taxon>Acetobacterales</taxon>
        <taxon>Roseomonadaceae</taxon>
        <taxon>Muricoccus</taxon>
    </lineage>
</organism>
<evidence type="ECO:0000256" key="2">
    <source>
        <dbReference type="ARBA" id="ARBA00022692"/>
    </source>
</evidence>
<dbReference type="GO" id="GO:0022857">
    <property type="term" value="F:transmembrane transporter activity"/>
    <property type="evidence" value="ECO:0007669"/>
    <property type="project" value="InterPro"/>
</dbReference>
<evidence type="ECO:0000256" key="5">
    <source>
        <dbReference type="SAM" id="Phobius"/>
    </source>
</evidence>
<feature type="transmembrane region" description="Helical" evidence="5">
    <location>
        <begin position="377"/>
        <end position="393"/>
    </location>
</feature>
<evidence type="ECO:0000256" key="3">
    <source>
        <dbReference type="ARBA" id="ARBA00022989"/>
    </source>
</evidence>
<feature type="transmembrane region" description="Helical" evidence="5">
    <location>
        <begin position="138"/>
        <end position="158"/>
    </location>
</feature>
<evidence type="ECO:0000313" key="7">
    <source>
        <dbReference type="Proteomes" id="UP000317078"/>
    </source>
</evidence>
<dbReference type="PANTHER" id="PTHR47704">
    <property type="entry name" value="POTASSIUM TRANSPORTER KIMA"/>
    <property type="match status" value="1"/>
</dbReference>
<proteinExistence type="predicted"/>
<keyword evidence="3 5" id="KW-1133">Transmembrane helix</keyword>